<comment type="similarity">
    <text evidence="5">Belongs to the EIF-2B alpha/beta/delta subunits family. MtnA subfamily.</text>
</comment>
<evidence type="ECO:0000256" key="4">
    <source>
        <dbReference type="ARBA" id="ARBA00058145"/>
    </source>
</evidence>
<keyword evidence="5" id="KW-0486">Methionine biosynthesis</keyword>
<evidence type="ECO:0000256" key="5">
    <source>
        <dbReference type="HAMAP-Rule" id="MF_01678"/>
    </source>
</evidence>
<dbReference type="NCBIfam" id="NF004326">
    <property type="entry name" value="PRK05720.1"/>
    <property type="match status" value="1"/>
</dbReference>
<organism evidence="6 7">
    <name type="scientific">Methylomicrobium album BG8</name>
    <dbReference type="NCBI Taxonomy" id="686340"/>
    <lineage>
        <taxon>Bacteria</taxon>
        <taxon>Pseudomonadati</taxon>
        <taxon>Pseudomonadota</taxon>
        <taxon>Gammaproteobacteria</taxon>
        <taxon>Methylococcales</taxon>
        <taxon>Methylococcaceae</taxon>
        <taxon>Methylomicrobium</taxon>
    </lineage>
</organism>
<dbReference type="PANTHER" id="PTHR43475:SF1">
    <property type="entry name" value="METHYLTHIORIBOSE-1-PHOSPHATE ISOMERASE"/>
    <property type="match status" value="1"/>
</dbReference>
<reference evidence="6 7" key="1">
    <citation type="journal article" date="2013" name="Genome Announc.">
        <title>Genome Sequence of the Obligate Gammaproteobacterial Methanotroph Methylomicrobium album Strain BG8.</title>
        <authorList>
            <person name="Kits K.D."/>
            <person name="Kalyuzhnaya M.G."/>
            <person name="Klotz M.G."/>
            <person name="Jetten M.S."/>
            <person name="Op den Camp H.J."/>
            <person name="Vuilleumier S."/>
            <person name="Bringel F."/>
            <person name="Dispirito A.A."/>
            <person name="Murrell J.C."/>
            <person name="Bruce D."/>
            <person name="Cheng J.F."/>
            <person name="Copeland A."/>
            <person name="Goodwin L."/>
            <person name="Hauser L."/>
            <person name="Lajus A."/>
            <person name="Land M.L."/>
            <person name="Lapidus A."/>
            <person name="Lucas S."/>
            <person name="Medigue C."/>
            <person name="Pitluck S."/>
            <person name="Woyke T."/>
            <person name="Zeytun A."/>
            <person name="Stein L.Y."/>
        </authorList>
    </citation>
    <scope>NUCLEOTIDE SEQUENCE [LARGE SCALE GENOMIC DNA]</scope>
    <source>
        <strain evidence="6 7">BG8</strain>
    </source>
</reference>
<dbReference type="UniPathway" id="UPA00904">
    <property type="reaction ID" value="UER00874"/>
</dbReference>
<dbReference type="eggNOG" id="COG0182">
    <property type="taxonomic scope" value="Bacteria"/>
</dbReference>
<feature type="binding site" evidence="5">
    <location>
        <begin position="248"/>
        <end position="249"/>
    </location>
    <ligand>
        <name>substrate</name>
    </ligand>
</feature>
<feature type="site" description="Transition state stabilizer" evidence="5">
    <location>
        <position position="159"/>
    </location>
</feature>
<dbReference type="SUPFAM" id="SSF100950">
    <property type="entry name" value="NagB/RpiA/CoA transferase-like"/>
    <property type="match status" value="1"/>
</dbReference>
<dbReference type="InterPro" id="IPR027363">
    <property type="entry name" value="M1Pi_N"/>
</dbReference>
<dbReference type="InterPro" id="IPR042529">
    <property type="entry name" value="IF_2B-like_C"/>
</dbReference>
<evidence type="ECO:0000256" key="1">
    <source>
        <dbReference type="ARBA" id="ARBA00023235"/>
    </source>
</evidence>
<dbReference type="HOGENOM" id="CLU_016218_1_2_6"/>
<keyword evidence="7" id="KW-1185">Reference proteome</keyword>
<keyword evidence="1 5" id="KW-0413">Isomerase</keyword>
<protein>
    <recommendedName>
        <fullName evidence="5">Methylthioribose-1-phosphate isomerase</fullName>
        <shortName evidence="5">M1Pi</shortName>
        <shortName evidence="5">MTR-1-P isomerase</shortName>
        <ecNumber evidence="5">5.3.1.23</ecNumber>
    </recommendedName>
    <alternativeName>
        <fullName evidence="5">S-methyl-5-thioribose-1-phosphate isomerase</fullName>
    </alternativeName>
</protein>
<dbReference type="STRING" id="686340.Metal_1462"/>
<gene>
    <name evidence="5" type="primary">mtnA</name>
    <name evidence="6" type="ORF">Metal_1462</name>
</gene>
<comment type="function">
    <text evidence="4">Catalyzes the interconversion of methylthioribose-1-phosphate (MTR-1-P) into methylthioribulose-1-phosphate (MTRu-1-P). Also catalyzes the interconversion of 5-deoxyribose 1-phosphate and 5-deoxyribulose 1-phosphate. Part of a bifunctional DHAP-shunt salvage pathway for SAM by-products.</text>
</comment>
<comment type="catalytic activity">
    <reaction evidence="3">
        <text>5-(methylsulfanyl)-alpha-D-ribose 1-phosphate = 5-(methylsulfanyl)-D-ribulose 1-phosphate</text>
        <dbReference type="Rhea" id="RHEA:19989"/>
        <dbReference type="ChEBI" id="CHEBI:58533"/>
        <dbReference type="ChEBI" id="CHEBI:58548"/>
        <dbReference type="EC" id="5.3.1.23"/>
    </reaction>
    <physiologicalReaction direction="left-to-right" evidence="3">
        <dbReference type="Rhea" id="RHEA:19990"/>
    </physiologicalReaction>
</comment>
<dbReference type="HAMAP" id="MF_01678">
    <property type="entry name" value="Salvage_MtnA"/>
    <property type="match status" value="1"/>
</dbReference>
<sequence>MTKQNRLSVEALKWTGNALQILDQRKVPERIVYQDFDTAEEVSRAIASMRVRGAPAIGIAAAYGVVLSVRRHAGENAADWRAKVDADIDGLAKSRPTAVNLFWALDRMKKTLDAHPDTPLAAVLAEAEKIHADDIAANRAMGERGADLIGSAKGVLTHCNAGALATGGYGTALSVIRSLYSRRPVQVYAGETRPWLQGARLTVWELSQDGIPATLIADSAAAWLMRSGAVDWVIVGADRIAANGDAANKIGTYALAVLARQHGVKFMVVAPTSTIDWTIADGSRIEIEERDPAELLPACYREQDSLVQAWNPVFDVTPSELIDAIVTETGVVPNPSADGMARLRMS</sequence>
<dbReference type="Proteomes" id="UP000005090">
    <property type="component" value="Chromosome"/>
</dbReference>
<dbReference type="InterPro" id="IPR000649">
    <property type="entry name" value="IF-2B-related"/>
</dbReference>
<proteinExistence type="inferred from homology"/>
<dbReference type="FunFam" id="3.40.50.10470:FF:000006">
    <property type="entry name" value="Methylthioribose-1-phosphate isomerase"/>
    <property type="match status" value="1"/>
</dbReference>
<evidence type="ECO:0000313" key="7">
    <source>
        <dbReference type="Proteomes" id="UP000005090"/>
    </source>
</evidence>
<evidence type="ECO:0000256" key="3">
    <source>
        <dbReference type="ARBA" id="ARBA00051169"/>
    </source>
</evidence>
<dbReference type="GO" id="GO:0046523">
    <property type="term" value="F:S-methyl-5-thioribose-1-phosphate isomerase activity"/>
    <property type="evidence" value="ECO:0007669"/>
    <property type="project" value="UniProtKB-UniRule"/>
</dbReference>
<dbReference type="Gene3D" id="1.20.120.420">
    <property type="entry name" value="translation initiation factor eif-2b, domain 1"/>
    <property type="match status" value="1"/>
</dbReference>
<dbReference type="PANTHER" id="PTHR43475">
    <property type="entry name" value="METHYLTHIORIBOSE-1-PHOSPHATE ISOMERASE"/>
    <property type="match status" value="1"/>
</dbReference>
<dbReference type="InterPro" id="IPR037171">
    <property type="entry name" value="NagB/RpiA_transferase-like"/>
</dbReference>
<evidence type="ECO:0000313" key="6">
    <source>
        <dbReference type="EMBL" id="EIC29247.1"/>
    </source>
</evidence>
<name>H8GKS5_METAL</name>
<dbReference type="EC" id="5.3.1.23" evidence="5"/>
<dbReference type="NCBIfam" id="TIGR00512">
    <property type="entry name" value="salvage_mtnA"/>
    <property type="match status" value="1"/>
</dbReference>
<dbReference type="Pfam" id="PF01008">
    <property type="entry name" value="IF-2B"/>
    <property type="match status" value="1"/>
</dbReference>
<dbReference type="NCBIfam" id="TIGR00524">
    <property type="entry name" value="eIF-2B_rel"/>
    <property type="match status" value="1"/>
</dbReference>
<feature type="binding site" evidence="5">
    <location>
        <begin position="52"/>
        <end position="54"/>
    </location>
    <ligand>
        <name>substrate</name>
    </ligand>
</feature>
<accession>H8GKS5</accession>
<feature type="binding site" evidence="5">
    <location>
        <position position="197"/>
    </location>
    <ligand>
        <name>substrate</name>
    </ligand>
</feature>
<dbReference type="FunFam" id="1.20.120.420:FF:000003">
    <property type="entry name" value="Methylthioribose-1-phosphate isomerase"/>
    <property type="match status" value="1"/>
</dbReference>
<dbReference type="EMBL" id="CM001475">
    <property type="protein sequence ID" value="EIC29247.1"/>
    <property type="molecule type" value="Genomic_DNA"/>
</dbReference>
<comment type="pathway">
    <text evidence="5">Amino-acid biosynthesis; L-methionine biosynthesis via salvage pathway; L-methionine from S-methyl-5-thio-alpha-D-ribose 1-phosphate: step 1/6.</text>
</comment>
<dbReference type="InterPro" id="IPR005251">
    <property type="entry name" value="IF-M1Pi"/>
</dbReference>
<evidence type="ECO:0000256" key="2">
    <source>
        <dbReference type="ARBA" id="ARBA00050906"/>
    </source>
</evidence>
<dbReference type="InterPro" id="IPR011559">
    <property type="entry name" value="Initiation_fac_2B_a/b/d"/>
</dbReference>
<feature type="binding site" evidence="5">
    <location>
        <position position="95"/>
    </location>
    <ligand>
        <name>substrate</name>
    </ligand>
</feature>
<dbReference type="Gene3D" id="3.40.50.10470">
    <property type="entry name" value="Translation initiation factor eif-2b, domain 2"/>
    <property type="match status" value="1"/>
</dbReference>
<feature type="active site" description="Proton donor" evidence="5">
    <location>
        <position position="238"/>
    </location>
</feature>
<comment type="catalytic activity">
    <reaction evidence="2">
        <text>5-deoxy-alpha-D-ribose 1-phosphate = 5-deoxy-D-ribulose 1-phosphate</text>
        <dbReference type="Rhea" id="RHEA:61296"/>
        <dbReference type="ChEBI" id="CHEBI:58749"/>
        <dbReference type="ChEBI" id="CHEBI:144504"/>
    </reaction>
    <physiologicalReaction direction="left-to-right" evidence="2">
        <dbReference type="Rhea" id="RHEA:61297"/>
    </physiologicalReaction>
</comment>
<dbReference type="AlphaFoldDB" id="H8GKS5"/>
<dbReference type="GO" id="GO:0019509">
    <property type="term" value="P:L-methionine salvage from methylthioadenosine"/>
    <property type="evidence" value="ECO:0007669"/>
    <property type="project" value="UniProtKB-UniRule"/>
</dbReference>
<keyword evidence="5" id="KW-0028">Amino-acid biosynthesis</keyword>
<dbReference type="RefSeq" id="WP_005370964.1">
    <property type="nucleotide sequence ID" value="NZ_CM001475.1"/>
</dbReference>